<feature type="region of interest" description="Disordered" evidence="1">
    <location>
        <begin position="20"/>
        <end position="47"/>
    </location>
</feature>
<dbReference type="Proteomes" id="UP001153636">
    <property type="component" value="Chromosome 3"/>
</dbReference>
<sequence>MCAVWGGDFDNLEARAKEKLPDVDFEDTRQRRRKKMPNDGPEVSSSPREQFKIMSFYGVIDKLNVEMRSRGEIYKEIADKFSFLTKISDVDKIMCPDQTSEYGQRCRNLVKAYTDLGTDIQQFHSHVIKTKF</sequence>
<feature type="compositionally biased region" description="Basic and acidic residues" evidence="1">
    <location>
        <begin position="20"/>
        <end position="29"/>
    </location>
</feature>
<name>A0A9P0D0Q1_9CUCU</name>
<evidence type="ECO:0000256" key="1">
    <source>
        <dbReference type="SAM" id="MobiDB-lite"/>
    </source>
</evidence>
<protein>
    <submittedName>
        <fullName evidence="2">Uncharacterized protein</fullName>
    </submittedName>
</protein>
<evidence type="ECO:0000313" key="2">
    <source>
        <dbReference type="EMBL" id="CAH1108399.1"/>
    </source>
</evidence>
<reference evidence="2" key="1">
    <citation type="submission" date="2022-01" db="EMBL/GenBank/DDBJ databases">
        <authorList>
            <person name="King R."/>
        </authorList>
    </citation>
    <scope>NUCLEOTIDE SEQUENCE</scope>
</reference>
<evidence type="ECO:0000313" key="3">
    <source>
        <dbReference type="Proteomes" id="UP001153636"/>
    </source>
</evidence>
<gene>
    <name evidence="2" type="ORF">PSYICH_LOCUS8729</name>
</gene>
<dbReference type="EMBL" id="OV651815">
    <property type="protein sequence ID" value="CAH1108399.1"/>
    <property type="molecule type" value="Genomic_DNA"/>
</dbReference>
<organism evidence="2 3">
    <name type="scientific">Psylliodes chrysocephalus</name>
    <dbReference type="NCBI Taxonomy" id="3402493"/>
    <lineage>
        <taxon>Eukaryota</taxon>
        <taxon>Metazoa</taxon>
        <taxon>Ecdysozoa</taxon>
        <taxon>Arthropoda</taxon>
        <taxon>Hexapoda</taxon>
        <taxon>Insecta</taxon>
        <taxon>Pterygota</taxon>
        <taxon>Neoptera</taxon>
        <taxon>Endopterygota</taxon>
        <taxon>Coleoptera</taxon>
        <taxon>Polyphaga</taxon>
        <taxon>Cucujiformia</taxon>
        <taxon>Chrysomeloidea</taxon>
        <taxon>Chrysomelidae</taxon>
        <taxon>Galerucinae</taxon>
        <taxon>Alticini</taxon>
        <taxon>Psylliodes</taxon>
    </lineage>
</organism>
<dbReference type="AlphaFoldDB" id="A0A9P0D0Q1"/>
<accession>A0A9P0D0Q1</accession>
<dbReference type="OrthoDB" id="10063284at2759"/>
<proteinExistence type="predicted"/>
<keyword evidence="3" id="KW-1185">Reference proteome</keyword>